<dbReference type="InterPro" id="IPR039420">
    <property type="entry name" value="WalR-like"/>
</dbReference>
<dbReference type="GO" id="GO:0005829">
    <property type="term" value="C:cytosol"/>
    <property type="evidence" value="ECO:0007669"/>
    <property type="project" value="TreeGrafter"/>
</dbReference>
<dbReference type="GO" id="GO:0000976">
    <property type="term" value="F:transcription cis-regulatory region binding"/>
    <property type="evidence" value="ECO:0007669"/>
    <property type="project" value="TreeGrafter"/>
</dbReference>
<dbReference type="EMBL" id="LRXL01000045">
    <property type="protein sequence ID" value="OAB77958.1"/>
    <property type="molecule type" value="Genomic_DNA"/>
</dbReference>
<dbReference type="GO" id="GO:0000156">
    <property type="term" value="F:phosphorelay response regulator activity"/>
    <property type="evidence" value="ECO:0007669"/>
    <property type="project" value="TreeGrafter"/>
</dbReference>
<dbReference type="CDD" id="cd00383">
    <property type="entry name" value="trans_reg_C"/>
    <property type="match status" value="1"/>
</dbReference>
<dbReference type="PROSITE" id="PS50110">
    <property type="entry name" value="RESPONSE_REGULATORY"/>
    <property type="match status" value="1"/>
</dbReference>
<dbReference type="Gene3D" id="6.10.250.690">
    <property type="match status" value="1"/>
</dbReference>
<feature type="DNA-binding region" description="OmpR/PhoB-type" evidence="5">
    <location>
        <begin position="134"/>
        <end position="231"/>
    </location>
</feature>
<dbReference type="RefSeq" id="WP_068592674.1">
    <property type="nucleotide sequence ID" value="NZ_LRXL01000045.1"/>
</dbReference>
<evidence type="ECO:0000256" key="2">
    <source>
        <dbReference type="ARBA" id="ARBA00023012"/>
    </source>
</evidence>
<dbReference type="PROSITE" id="PS51755">
    <property type="entry name" value="OMPR_PHOB"/>
    <property type="match status" value="1"/>
</dbReference>
<dbReference type="InterPro" id="IPR011006">
    <property type="entry name" value="CheY-like_superfamily"/>
</dbReference>
<dbReference type="STRING" id="1763537.ULVI_10740"/>
<dbReference type="Gene3D" id="1.10.10.10">
    <property type="entry name" value="Winged helix-like DNA-binding domain superfamily/Winged helix DNA-binding domain"/>
    <property type="match status" value="1"/>
</dbReference>
<sequence>MSWKILLAEDDQDLGTMLKRYLELNNFQIKWEKDGEKAYQLFQEEDFDICILDVMMPRMDGFSLAKKIVTIKPEMPFLFLTARKTKEDRIKGLKLGADDYIAKPFEAEELILRIKNIVKRVKQQSIIEPDDETNSIIDIGNYTFDYRNLELRIDNTMQRLTAKEAKLIYYLNTNKNQLIKRDEILAHVWNKTDFFSGRSMDVFISRVRKYFKKDPSIRLQSVRGIGLEFNINAK</sequence>
<proteinExistence type="predicted"/>
<dbReference type="PANTHER" id="PTHR48111:SF40">
    <property type="entry name" value="PHOSPHATE REGULON TRANSCRIPTIONAL REGULATORY PROTEIN PHOB"/>
    <property type="match status" value="1"/>
</dbReference>
<evidence type="ECO:0000256" key="1">
    <source>
        <dbReference type="ARBA" id="ARBA00022553"/>
    </source>
</evidence>
<dbReference type="GO" id="GO:0006355">
    <property type="term" value="P:regulation of DNA-templated transcription"/>
    <property type="evidence" value="ECO:0007669"/>
    <property type="project" value="InterPro"/>
</dbReference>
<dbReference type="Pfam" id="PF00072">
    <property type="entry name" value="Response_reg"/>
    <property type="match status" value="1"/>
</dbReference>
<gene>
    <name evidence="8" type="ORF">ULVI_10740</name>
</gene>
<keyword evidence="1 4" id="KW-0597">Phosphoprotein</keyword>
<evidence type="ECO:0000259" key="6">
    <source>
        <dbReference type="PROSITE" id="PS50110"/>
    </source>
</evidence>
<dbReference type="Proteomes" id="UP000077013">
    <property type="component" value="Unassembled WGS sequence"/>
</dbReference>
<dbReference type="InterPro" id="IPR001867">
    <property type="entry name" value="OmpR/PhoB-type_DNA-bd"/>
</dbReference>
<dbReference type="PANTHER" id="PTHR48111">
    <property type="entry name" value="REGULATOR OF RPOS"/>
    <property type="match status" value="1"/>
</dbReference>
<dbReference type="SUPFAM" id="SSF46894">
    <property type="entry name" value="C-terminal effector domain of the bipartite response regulators"/>
    <property type="match status" value="1"/>
</dbReference>
<protein>
    <submittedName>
        <fullName evidence="8">Two-component system response regulator</fullName>
    </submittedName>
</protein>
<dbReference type="SUPFAM" id="SSF52172">
    <property type="entry name" value="CheY-like"/>
    <property type="match status" value="1"/>
</dbReference>
<evidence type="ECO:0000256" key="3">
    <source>
        <dbReference type="ARBA" id="ARBA00023125"/>
    </source>
</evidence>
<keyword evidence="2" id="KW-0902">Two-component regulatory system</keyword>
<dbReference type="Pfam" id="PF00486">
    <property type="entry name" value="Trans_reg_C"/>
    <property type="match status" value="1"/>
</dbReference>
<dbReference type="InterPro" id="IPR036388">
    <property type="entry name" value="WH-like_DNA-bd_sf"/>
</dbReference>
<reference evidence="8 9" key="1">
    <citation type="submission" date="2016-02" db="EMBL/GenBank/DDBJ databases">
        <title>Ulvibacter sp. LPB0005, isolated from Thais luteostoma.</title>
        <authorList>
            <person name="Shin S.-K."/>
            <person name="Yi H."/>
        </authorList>
    </citation>
    <scope>NUCLEOTIDE SEQUENCE [LARGE SCALE GENOMIC DNA]</scope>
    <source>
        <strain evidence="8 9">LPB0005</strain>
    </source>
</reference>
<evidence type="ECO:0000259" key="7">
    <source>
        <dbReference type="PROSITE" id="PS51755"/>
    </source>
</evidence>
<accession>A0A167GVX5</accession>
<comment type="caution">
    <text evidence="8">The sequence shown here is derived from an EMBL/GenBank/DDBJ whole genome shotgun (WGS) entry which is preliminary data.</text>
</comment>
<dbReference type="CDD" id="cd17574">
    <property type="entry name" value="REC_OmpR"/>
    <property type="match status" value="1"/>
</dbReference>
<dbReference type="InterPro" id="IPR016032">
    <property type="entry name" value="Sig_transdc_resp-reg_C-effctor"/>
</dbReference>
<dbReference type="OrthoDB" id="9790442at2"/>
<organism evidence="8 9">
    <name type="scientific">Cochleicola gelatinilyticus</name>
    <dbReference type="NCBI Taxonomy" id="1763537"/>
    <lineage>
        <taxon>Bacteria</taxon>
        <taxon>Pseudomonadati</taxon>
        <taxon>Bacteroidota</taxon>
        <taxon>Flavobacteriia</taxon>
        <taxon>Flavobacteriales</taxon>
        <taxon>Flavobacteriaceae</taxon>
        <taxon>Cochleicola</taxon>
    </lineage>
</organism>
<dbReference type="AlphaFoldDB" id="A0A167GVX5"/>
<dbReference type="SMART" id="SM00862">
    <property type="entry name" value="Trans_reg_C"/>
    <property type="match status" value="1"/>
</dbReference>
<dbReference type="GO" id="GO:0032993">
    <property type="term" value="C:protein-DNA complex"/>
    <property type="evidence" value="ECO:0007669"/>
    <property type="project" value="TreeGrafter"/>
</dbReference>
<feature type="modified residue" description="4-aspartylphosphate" evidence="4">
    <location>
        <position position="53"/>
    </location>
</feature>
<evidence type="ECO:0000313" key="9">
    <source>
        <dbReference type="Proteomes" id="UP000077013"/>
    </source>
</evidence>
<evidence type="ECO:0000313" key="8">
    <source>
        <dbReference type="EMBL" id="OAB77958.1"/>
    </source>
</evidence>
<name>A0A167GVX5_9FLAO</name>
<dbReference type="InterPro" id="IPR001789">
    <property type="entry name" value="Sig_transdc_resp-reg_receiver"/>
</dbReference>
<feature type="domain" description="OmpR/PhoB-type" evidence="7">
    <location>
        <begin position="134"/>
        <end position="231"/>
    </location>
</feature>
<evidence type="ECO:0000256" key="5">
    <source>
        <dbReference type="PROSITE-ProRule" id="PRU01091"/>
    </source>
</evidence>
<dbReference type="SMART" id="SM00448">
    <property type="entry name" value="REC"/>
    <property type="match status" value="1"/>
</dbReference>
<keyword evidence="9" id="KW-1185">Reference proteome</keyword>
<evidence type="ECO:0000256" key="4">
    <source>
        <dbReference type="PROSITE-ProRule" id="PRU00169"/>
    </source>
</evidence>
<dbReference type="Gene3D" id="3.40.50.2300">
    <property type="match status" value="1"/>
</dbReference>
<feature type="domain" description="Response regulatory" evidence="6">
    <location>
        <begin position="4"/>
        <end position="118"/>
    </location>
</feature>
<keyword evidence="3 5" id="KW-0238">DNA-binding</keyword>